<dbReference type="Proteomes" id="UP000828390">
    <property type="component" value="Unassembled WGS sequence"/>
</dbReference>
<accession>A0A9D4JWL2</accession>
<dbReference type="EMBL" id="JAIWYP010000005">
    <property type="protein sequence ID" value="KAH3823068.1"/>
    <property type="molecule type" value="Genomic_DNA"/>
</dbReference>
<protein>
    <submittedName>
        <fullName evidence="1">Uncharacterized protein</fullName>
    </submittedName>
</protein>
<dbReference type="AlphaFoldDB" id="A0A9D4JWL2"/>
<sequence length="63" mass="6990">YRTSERLVTEPDAPGNLKPTLTLNLHEELYVISSSDSQRALGKYEAIVRALFTTTIVILASLI</sequence>
<comment type="caution">
    <text evidence="1">The sequence shown here is derived from an EMBL/GenBank/DDBJ whole genome shotgun (WGS) entry which is preliminary data.</text>
</comment>
<reference evidence="1" key="1">
    <citation type="journal article" date="2019" name="bioRxiv">
        <title>The Genome of the Zebra Mussel, Dreissena polymorpha: A Resource for Invasive Species Research.</title>
        <authorList>
            <person name="McCartney M.A."/>
            <person name="Auch B."/>
            <person name="Kono T."/>
            <person name="Mallez S."/>
            <person name="Zhang Y."/>
            <person name="Obille A."/>
            <person name="Becker A."/>
            <person name="Abrahante J.E."/>
            <person name="Garbe J."/>
            <person name="Badalamenti J.P."/>
            <person name="Herman A."/>
            <person name="Mangelson H."/>
            <person name="Liachko I."/>
            <person name="Sullivan S."/>
            <person name="Sone E.D."/>
            <person name="Koren S."/>
            <person name="Silverstein K.A.T."/>
            <person name="Beckman K.B."/>
            <person name="Gohl D.M."/>
        </authorList>
    </citation>
    <scope>NUCLEOTIDE SEQUENCE</scope>
    <source>
        <strain evidence="1">Duluth1</strain>
        <tissue evidence="1">Whole animal</tissue>
    </source>
</reference>
<evidence type="ECO:0000313" key="1">
    <source>
        <dbReference type="EMBL" id="KAH3823068.1"/>
    </source>
</evidence>
<reference evidence="1" key="2">
    <citation type="submission" date="2020-11" db="EMBL/GenBank/DDBJ databases">
        <authorList>
            <person name="McCartney M.A."/>
            <person name="Auch B."/>
            <person name="Kono T."/>
            <person name="Mallez S."/>
            <person name="Becker A."/>
            <person name="Gohl D.M."/>
            <person name="Silverstein K.A.T."/>
            <person name="Koren S."/>
            <person name="Bechman K.B."/>
            <person name="Herman A."/>
            <person name="Abrahante J.E."/>
            <person name="Garbe J."/>
        </authorList>
    </citation>
    <scope>NUCLEOTIDE SEQUENCE</scope>
    <source>
        <strain evidence="1">Duluth1</strain>
        <tissue evidence="1">Whole animal</tissue>
    </source>
</reference>
<gene>
    <name evidence="1" type="ORF">DPMN_124865</name>
</gene>
<evidence type="ECO:0000313" key="2">
    <source>
        <dbReference type="Proteomes" id="UP000828390"/>
    </source>
</evidence>
<feature type="non-terminal residue" evidence="1">
    <location>
        <position position="63"/>
    </location>
</feature>
<name>A0A9D4JWL2_DREPO</name>
<proteinExistence type="predicted"/>
<keyword evidence="2" id="KW-1185">Reference proteome</keyword>
<organism evidence="1 2">
    <name type="scientific">Dreissena polymorpha</name>
    <name type="common">Zebra mussel</name>
    <name type="synonym">Mytilus polymorpha</name>
    <dbReference type="NCBI Taxonomy" id="45954"/>
    <lineage>
        <taxon>Eukaryota</taxon>
        <taxon>Metazoa</taxon>
        <taxon>Spiralia</taxon>
        <taxon>Lophotrochozoa</taxon>
        <taxon>Mollusca</taxon>
        <taxon>Bivalvia</taxon>
        <taxon>Autobranchia</taxon>
        <taxon>Heteroconchia</taxon>
        <taxon>Euheterodonta</taxon>
        <taxon>Imparidentia</taxon>
        <taxon>Neoheterodontei</taxon>
        <taxon>Myida</taxon>
        <taxon>Dreissenoidea</taxon>
        <taxon>Dreissenidae</taxon>
        <taxon>Dreissena</taxon>
    </lineage>
</organism>